<dbReference type="InterPro" id="IPR014729">
    <property type="entry name" value="Rossmann-like_a/b/a_fold"/>
</dbReference>
<organism evidence="10">
    <name type="scientific">hydrothermal vent metagenome</name>
    <dbReference type="NCBI Taxonomy" id="652676"/>
    <lineage>
        <taxon>unclassified sequences</taxon>
        <taxon>metagenomes</taxon>
        <taxon>ecological metagenomes</taxon>
    </lineage>
</organism>
<accession>A0A3B1DJA0</accession>
<dbReference type="Gene3D" id="1.10.240.10">
    <property type="entry name" value="Tyrosyl-Transfer RNA Synthetase"/>
    <property type="match status" value="1"/>
</dbReference>
<gene>
    <name evidence="10" type="ORF">MNBD_UNCLBAC01-191</name>
</gene>
<dbReference type="EMBL" id="UOGJ01000026">
    <property type="protein sequence ID" value="VAX35050.1"/>
    <property type="molecule type" value="Genomic_DNA"/>
</dbReference>
<dbReference type="GO" id="GO:0004830">
    <property type="term" value="F:tryptophan-tRNA ligase activity"/>
    <property type="evidence" value="ECO:0007669"/>
    <property type="project" value="UniProtKB-EC"/>
</dbReference>
<proteinExistence type="inferred from homology"/>
<keyword evidence="7" id="KW-0648">Protein biosynthesis</keyword>
<dbReference type="InterPro" id="IPR024109">
    <property type="entry name" value="Trp-tRNA-ligase_bac-type"/>
</dbReference>
<dbReference type="SUPFAM" id="SSF52374">
    <property type="entry name" value="Nucleotidylyl transferase"/>
    <property type="match status" value="1"/>
</dbReference>
<evidence type="ECO:0000256" key="8">
    <source>
        <dbReference type="ARBA" id="ARBA00023146"/>
    </source>
</evidence>
<evidence type="ECO:0000313" key="10">
    <source>
        <dbReference type="EMBL" id="VAX35050.1"/>
    </source>
</evidence>
<evidence type="ECO:0000256" key="9">
    <source>
        <dbReference type="ARBA" id="ARBA00049929"/>
    </source>
</evidence>
<keyword evidence="8 10" id="KW-0030">Aminoacyl-tRNA synthetase</keyword>
<evidence type="ECO:0000256" key="1">
    <source>
        <dbReference type="ARBA" id="ARBA00004173"/>
    </source>
</evidence>
<evidence type="ECO:0000256" key="7">
    <source>
        <dbReference type="ARBA" id="ARBA00022917"/>
    </source>
</evidence>
<reference evidence="10" key="1">
    <citation type="submission" date="2018-06" db="EMBL/GenBank/DDBJ databases">
        <authorList>
            <person name="Zhirakovskaya E."/>
        </authorList>
    </citation>
    <scope>NUCLEOTIDE SEQUENCE</scope>
</reference>
<protein>
    <recommendedName>
        <fullName evidence="3">tryptophan--tRNA ligase</fullName>
        <ecNumber evidence="3">6.1.1.2</ecNumber>
    </recommendedName>
</protein>
<sequence length="329" mass="38000">MSKIVFSAMRPTGKLHLGHLVGALDNWLKLQKEYHCIFSIVDWHALMGEYENSKVISDNVLEMAMDWIACGIDPKKSTLFIQSQVPEHLELQMIFSCITPLGWLERNPTYKEQLREIKTRDLQTYGFLGYPVLQAADILLYKANAIPIGEDQLPHLELTREISRRFNHIFKKDFFIDCEAILTKTPRLLGLDGRKMSKSYQNAINLSDTEEDIRKKVKGMFTDPKRLRLADPGHPDKCNLFNYYSIFAEDKTEEVRQWCVNAQKGCMDCKKVLAETLIEYLAPIRQKRIELEKNKDSVQDILEEGRRKASVQAKETIASIKELIFGEAK</sequence>
<dbReference type="GO" id="GO:0006436">
    <property type="term" value="P:tryptophanyl-tRNA aminoacylation"/>
    <property type="evidence" value="ECO:0007669"/>
    <property type="project" value="InterPro"/>
</dbReference>
<dbReference type="NCBIfam" id="TIGR00233">
    <property type="entry name" value="trpS"/>
    <property type="match status" value="1"/>
</dbReference>
<dbReference type="HAMAP" id="MF_00140_B">
    <property type="entry name" value="Trp_tRNA_synth_B"/>
    <property type="match status" value="1"/>
</dbReference>
<dbReference type="GO" id="GO:0005829">
    <property type="term" value="C:cytosol"/>
    <property type="evidence" value="ECO:0007669"/>
    <property type="project" value="TreeGrafter"/>
</dbReference>
<keyword evidence="5" id="KW-0547">Nucleotide-binding</keyword>
<evidence type="ECO:0000256" key="6">
    <source>
        <dbReference type="ARBA" id="ARBA00022840"/>
    </source>
</evidence>
<evidence type="ECO:0000256" key="4">
    <source>
        <dbReference type="ARBA" id="ARBA00022598"/>
    </source>
</evidence>
<dbReference type="Pfam" id="PF00579">
    <property type="entry name" value="tRNA-synt_1b"/>
    <property type="match status" value="1"/>
</dbReference>
<evidence type="ECO:0000256" key="2">
    <source>
        <dbReference type="ARBA" id="ARBA00005594"/>
    </source>
</evidence>
<dbReference type="InterPro" id="IPR002306">
    <property type="entry name" value="Trp-tRNA-ligase"/>
</dbReference>
<dbReference type="PROSITE" id="PS00178">
    <property type="entry name" value="AA_TRNA_LIGASE_I"/>
    <property type="match status" value="1"/>
</dbReference>
<keyword evidence="6" id="KW-0067">ATP-binding</keyword>
<dbReference type="InterPro" id="IPR002305">
    <property type="entry name" value="aa-tRNA-synth_Ic"/>
</dbReference>
<dbReference type="Gene3D" id="3.40.50.620">
    <property type="entry name" value="HUPs"/>
    <property type="match status" value="1"/>
</dbReference>
<comment type="catalytic activity">
    <reaction evidence="9">
        <text>tRNA(Trp) + L-tryptophan + ATP = L-tryptophyl-tRNA(Trp) + AMP + diphosphate + H(+)</text>
        <dbReference type="Rhea" id="RHEA:24080"/>
        <dbReference type="Rhea" id="RHEA-COMP:9671"/>
        <dbReference type="Rhea" id="RHEA-COMP:9705"/>
        <dbReference type="ChEBI" id="CHEBI:15378"/>
        <dbReference type="ChEBI" id="CHEBI:30616"/>
        <dbReference type="ChEBI" id="CHEBI:33019"/>
        <dbReference type="ChEBI" id="CHEBI:57912"/>
        <dbReference type="ChEBI" id="CHEBI:78442"/>
        <dbReference type="ChEBI" id="CHEBI:78535"/>
        <dbReference type="ChEBI" id="CHEBI:456215"/>
        <dbReference type="EC" id="6.1.1.2"/>
    </reaction>
</comment>
<dbReference type="InterPro" id="IPR050203">
    <property type="entry name" value="Trp-tRNA_synthetase"/>
</dbReference>
<dbReference type="GO" id="GO:0005524">
    <property type="term" value="F:ATP binding"/>
    <property type="evidence" value="ECO:0007669"/>
    <property type="project" value="UniProtKB-KW"/>
</dbReference>
<dbReference type="PANTHER" id="PTHR43766:SF1">
    <property type="entry name" value="TRYPTOPHAN--TRNA LIGASE, MITOCHONDRIAL"/>
    <property type="match status" value="1"/>
</dbReference>
<dbReference type="GO" id="GO:0005739">
    <property type="term" value="C:mitochondrion"/>
    <property type="evidence" value="ECO:0007669"/>
    <property type="project" value="UniProtKB-SubCell"/>
</dbReference>
<dbReference type="InterPro" id="IPR001412">
    <property type="entry name" value="aa-tRNA-synth_I_CS"/>
</dbReference>
<dbReference type="EC" id="6.1.1.2" evidence="3"/>
<name>A0A3B1DJA0_9ZZZZ</name>
<keyword evidence="4 10" id="KW-0436">Ligase</keyword>
<dbReference type="FunFam" id="1.10.240.10:FF:000005">
    <property type="entry name" value="Tryptophan--tRNA ligase"/>
    <property type="match status" value="1"/>
</dbReference>
<dbReference type="PRINTS" id="PR01039">
    <property type="entry name" value="TRNASYNTHTRP"/>
</dbReference>
<dbReference type="CDD" id="cd00806">
    <property type="entry name" value="TrpRS_core"/>
    <property type="match status" value="1"/>
</dbReference>
<dbReference type="AlphaFoldDB" id="A0A3B1DJA0"/>
<comment type="subcellular location">
    <subcellularLocation>
        <location evidence="1">Mitochondrion</location>
    </subcellularLocation>
</comment>
<dbReference type="PANTHER" id="PTHR43766">
    <property type="entry name" value="TRYPTOPHAN--TRNA LIGASE, MITOCHONDRIAL"/>
    <property type="match status" value="1"/>
</dbReference>
<evidence type="ECO:0000256" key="5">
    <source>
        <dbReference type="ARBA" id="ARBA00022741"/>
    </source>
</evidence>
<evidence type="ECO:0000256" key="3">
    <source>
        <dbReference type="ARBA" id="ARBA00013161"/>
    </source>
</evidence>
<comment type="similarity">
    <text evidence="2">Belongs to the class-I aminoacyl-tRNA synthetase family.</text>
</comment>